<gene>
    <name evidence="1" type="ORF">THAOC_08234</name>
</gene>
<dbReference type="Proteomes" id="UP000266841">
    <property type="component" value="Unassembled WGS sequence"/>
</dbReference>
<keyword evidence="2" id="KW-1185">Reference proteome</keyword>
<sequence>MNALSRCTGCRLLSGICDQRRGPVCFSSSSNKKQSLFDAAKARVAEVASSAANKANIRDPSRKASEAVTKEGQKYAGEALRLASRAGDTLKQSAMSTVQNVNKRVQDSASELVQSTKERVANQLPAKQKVIDSASTVVAETVRRTKSSAASQVNEAISNATRWFWWWSLAAIGVYGISTTLTKEGVSALKDSLSKPASKADVAGEVVGVPTPTSDEASRNVEAATIEPSRWIPSWWRREED</sequence>
<dbReference type="AlphaFoldDB" id="K0SVG9"/>
<dbReference type="EMBL" id="AGNL01008576">
    <property type="protein sequence ID" value="EJK70408.1"/>
    <property type="molecule type" value="Genomic_DNA"/>
</dbReference>
<protein>
    <submittedName>
        <fullName evidence="1">Uncharacterized protein</fullName>
    </submittedName>
</protein>
<organism evidence="1 2">
    <name type="scientific">Thalassiosira oceanica</name>
    <name type="common">Marine diatom</name>
    <dbReference type="NCBI Taxonomy" id="159749"/>
    <lineage>
        <taxon>Eukaryota</taxon>
        <taxon>Sar</taxon>
        <taxon>Stramenopiles</taxon>
        <taxon>Ochrophyta</taxon>
        <taxon>Bacillariophyta</taxon>
        <taxon>Coscinodiscophyceae</taxon>
        <taxon>Thalassiosirophycidae</taxon>
        <taxon>Thalassiosirales</taxon>
        <taxon>Thalassiosiraceae</taxon>
        <taxon>Thalassiosira</taxon>
    </lineage>
</organism>
<reference evidence="1 2" key="1">
    <citation type="journal article" date="2012" name="Genome Biol.">
        <title>Genome and low-iron response of an oceanic diatom adapted to chronic iron limitation.</title>
        <authorList>
            <person name="Lommer M."/>
            <person name="Specht M."/>
            <person name="Roy A.S."/>
            <person name="Kraemer L."/>
            <person name="Andreson R."/>
            <person name="Gutowska M.A."/>
            <person name="Wolf J."/>
            <person name="Bergner S.V."/>
            <person name="Schilhabel M.B."/>
            <person name="Klostermeier U.C."/>
            <person name="Beiko R.G."/>
            <person name="Rosenstiel P."/>
            <person name="Hippler M."/>
            <person name="Laroche J."/>
        </authorList>
    </citation>
    <scope>NUCLEOTIDE SEQUENCE [LARGE SCALE GENOMIC DNA]</scope>
    <source>
        <strain evidence="1 2">CCMP1005</strain>
    </source>
</reference>
<comment type="caution">
    <text evidence="1">The sequence shown here is derived from an EMBL/GenBank/DDBJ whole genome shotgun (WGS) entry which is preliminary data.</text>
</comment>
<evidence type="ECO:0000313" key="1">
    <source>
        <dbReference type="EMBL" id="EJK70408.1"/>
    </source>
</evidence>
<evidence type="ECO:0000313" key="2">
    <source>
        <dbReference type="Proteomes" id="UP000266841"/>
    </source>
</evidence>
<name>K0SVG9_THAOC</name>
<proteinExistence type="predicted"/>
<accession>K0SVG9</accession>